<reference evidence="2 3" key="1">
    <citation type="submission" date="2016-03" db="EMBL/GenBank/DDBJ databases">
        <title>Draft Genome Sequence of the Strain BR 10245 (Bradyrhizobium sp.) isolated from nodules of Centrolobium paraense.</title>
        <authorList>
            <person name="Simoes-Araujo J.L.Sr."/>
            <person name="Barauna A.C."/>
            <person name="Silva K."/>
            <person name="Zilli J.E."/>
        </authorList>
    </citation>
    <scope>NUCLEOTIDE SEQUENCE [LARGE SCALE GENOMIC DNA]</scope>
    <source>
        <strain evidence="2 3">BR 10245</strain>
    </source>
</reference>
<sequence length="558" mass="62000">MKFKRISLLSQDEKRAFTMEFHNEATVVKAGNGFGKSALLKSLYDTFGAEPHRIDQAWRSANVISAVDFEVNGRPQTIMKFAGIYTVFDEGGNKTLQTSSVTQGLAPFLADLLDFRLLMIDKREQVLIPPPAYAFAPFYMDQDRSWTSAWEPFRNMYLPRSAATLADYHSGLKPNEYYAAQAERDRLATVLREAELRRDGVVAAVEELRTVEPDTDVHFNIDDFQAETAELLAESTRLLDEQNSYRAKLSELIDARALWITQAEITRAALGETDEVFKSAFGHPIDVECPTCGEHYTNDIAARFKIAADAEALIAVLNHARQEQQKLDKRIEIARHDIEAIDIAASSVRAVLATRKNDLTFGAIVAAEGRNAATRVLRERVKEVDAEIGGLNSKIEEIAATMRGLLDRKRSRTIKDLFASHFVSFAQQLDVRIGDLPSNPMASTSHARGSEGPRGLAAYNYAFLYTTQQYGSMVFCPIVVDAPNQQGQDAQHLPAIISFLVKKRPKGAQLILGVEEAVGITENDADIVSVGVRKNQLLNEAEFEAVSTQLRPYIAQAL</sequence>
<dbReference type="EMBL" id="LUUB01000129">
    <property type="protein sequence ID" value="OAE96759.1"/>
    <property type="molecule type" value="Genomic_DNA"/>
</dbReference>
<organism evidence="2 3">
    <name type="scientific">Bradyrhizobium centrolobii</name>
    <dbReference type="NCBI Taxonomy" id="1505087"/>
    <lineage>
        <taxon>Bacteria</taxon>
        <taxon>Pseudomonadati</taxon>
        <taxon>Pseudomonadota</taxon>
        <taxon>Alphaproteobacteria</taxon>
        <taxon>Hyphomicrobiales</taxon>
        <taxon>Nitrobacteraceae</taxon>
        <taxon>Bradyrhizobium</taxon>
    </lineage>
</organism>
<evidence type="ECO:0008006" key="4">
    <source>
        <dbReference type="Google" id="ProtNLM"/>
    </source>
</evidence>
<proteinExistence type="predicted"/>
<dbReference type="STRING" id="1505087.AYJ54_36380"/>
<gene>
    <name evidence="2" type="ORF">AYJ54_36380</name>
</gene>
<name>A0A176Y7Z5_9BRAD</name>
<dbReference type="Proteomes" id="UP000076959">
    <property type="component" value="Unassembled WGS sequence"/>
</dbReference>
<accession>A0A176Y7Z5</accession>
<keyword evidence="1" id="KW-0175">Coiled coil</keyword>
<evidence type="ECO:0000313" key="3">
    <source>
        <dbReference type="Proteomes" id="UP000076959"/>
    </source>
</evidence>
<evidence type="ECO:0000256" key="1">
    <source>
        <dbReference type="SAM" id="Coils"/>
    </source>
</evidence>
<keyword evidence="3" id="KW-1185">Reference proteome</keyword>
<feature type="coiled-coil region" evidence="1">
    <location>
        <begin position="310"/>
        <end position="337"/>
    </location>
</feature>
<comment type="caution">
    <text evidence="2">The sequence shown here is derived from an EMBL/GenBank/DDBJ whole genome shotgun (WGS) entry which is preliminary data.</text>
</comment>
<dbReference type="AlphaFoldDB" id="A0A176Y7Z5"/>
<evidence type="ECO:0000313" key="2">
    <source>
        <dbReference type="EMBL" id="OAE96759.1"/>
    </source>
</evidence>
<dbReference type="RefSeq" id="WP_063709067.1">
    <property type="nucleotide sequence ID" value="NZ_LUUB01000129.1"/>
</dbReference>
<protein>
    <recommendedName>
        <fullName evidence="4">Rad50/SbcC-type AAA domain-containing protein</fullName>
    </recommendedName>
</protein>
<dbReference type="OrthoDB" id="8107482at2"/>